<evidence type="ECO:0000313" key="6">
    <source>
        <dbReference type="Proteomes" id="UP000308705"/>
    </source>
</evidence>
<dbReference type="InterPro" id="IPR002168">
    <property type="entry name" value="Lipase_GDXG_HIS_AS"/>
</dbReference>
<dbReference type="PANTHER" id="PTHR48081:SF30">
    <property type="entry name" value="ACETYL-HYDROLASE LIPR-RELATED"/>
    <property type="match status" value="1"/>
</dbReference>
<accession>A0A4U3M8R9</accession>
<comment type="similarity">
    <text evidence="1">Belongs to the 'GDXG' lipolytic enzyme family.</text>
</comment>
<dbReference type="Pfam" id="PF07859">
    <property type="entry name" value="Abhydrolase_3"/>
    <property type="match status" value="1"/>
</dbReference>
<dbReference type="Proteomes" id="UP000308705">
    <property type="component" value="Unassembled WGS sequence"/>
</dbReference>
<gene>
    <name evidence="5" type="ORF">FDA94_26000</name>
</gene>
<dbReference type="InterPro" id="IPR050300">
    <property type="entry name" value="GDXG_lipolytic_enzyme"/>
</dbReference>
<dbReference type="InterPro" id="IPR013094">
    <property type="entry name" value="AB_hydrolase_3"/>
</dbReference>
<evidence type="ECO:0000259" key="4">
    <source>
        <dbReference type="Pfam" id="PF07859"/>
    </source>
</evidence>
<dbReference type="AlphaFoldDB" id="A0A4U3M8R9"/>
<evidence type="ECO:0000256" key="1">
    <source>
        <dbReference type="ARBA" id="ARBA00010515"/>
    </source>
</evidence>
<dbReference type="RefSeq" id="WP_137249699.1">
    <property type="nucleotide sequence ID" value="NZ_SZQA01000028.1"/>
</dbReference>
<dbReference type="SUPFAM" id="SSF53474">
    <property type="entry name" value="alpha/beta-Hydrolases"/>
    <property type="match status" value="1"/>
</dbReference>
<dbReference type="InterPro" id="IPR033140">
    <property type="entry name" value="Lipase_GDXG_put_SER_AS"/>
</dbReference>
<keyword evidence="2 5" id="KW-0378">Hydrolase</keyword>
<dbReference type="EMBL" id="SZQA01000028">
    <property type="protein sequence ID" value="TKK85365.1"/>
    <property type="molecule type" value="Genomic_DNA"/>
</dbReference>
<proteinExistence type="inferred from homology"/>
<evidence type="ECO:0000256" key="2">
    <source>
        <dbReference type="ARBA" id="ARBA00022801"/>
    </source>
</evidence>
<keyword evidence="6" id="KW-1185">Reference proteome</keyword>
<dbReference type="GO" id="GO:0004806">
    <property type="term" value="F:triacylglycerol lipase activity"/>
    <property type="evidence" value="ECO:0007669"/>
    <property type="project" value="TreeGrafter"/>
</dbReference>
<feature type="domain" description="Alpha/beta hydrolase fold-3" evidence="4">
    <location>
        <begin position="99"/>
        <end position="298"/>
    </location>
</feature>
<reference evidence="5 6" key="1">
    <citation type="submission" date="2019-04" db="EMBL/GenBank/DDBJ databases">
        <title>Herbidospora sp. NEAU-GS14.nov., a novel actinomycete isolated from soil.</title>
        <authorList>
            <person name="Han L."/>
        </authorList>
    </citation>
    <scope>NUCLEOTIDE SEQUENCE [LARGE SCALE GENOMIC DNA]</scope>
    <source>
        <strain evidence="5 6">NEAU-GS14</strain>
    </source>
</reference>
<dbReference type="PROSITE" id="PS01173">
    <property type="entry name" value="LIPASE_GDXG_HIS"/>
    <property type="match status" value="1"/>
</dbReference>
<dbReference type="InterPro" id="IPR029058">
    <property type="entry name" value="AB_hydrolase_fold"/>
</dbReference>
<dbReference type="Gene3D" id="3.40.50.1820">
    <property type="entry name" value="alpha/beta hydrolase"/>
    <property type="match status" value="1"/>
</dbReference>
<name>A0A4U3M8R9_9ACTN</name>
<organism evidence="5 6">
    <name type="scientific">Herbidospora galbida</name>
    <dbReference type="NCBI Taxonomy" id="2575442"/>
    <lineage>
        <taxon>Bacteria</taxon>
        <taxon>Bacillati</taxon>
        <taxon>Actinomycetota</taxon>
        <taxon>Actinomycetes</taxon>
        <taxon>Streptosporangiales</taxon>
        <taxon>Streptosporangiaceae</taxon>
        <taxon>Herbidospora</taxon>
    </lineage>
</organism>
<evidence type="ECO:0000256" key="3">
    <source>
        <dbReference type="PROSITE-ProRule" id="PRU10038"/>
    </source>
</evidence>
<protein>
    <submittedName>
        <fullName evidence="5">Alpha/beta hydrolase</fullName>
    </submittedName>
</protein>
<feature type="active site" evidence="3">
    <location>
        <position position="173"/>
    </location>
</feature>
<sequence length="334" mass="36240">MNADIDVDVRPEHPLSWQAIAANGLLRGTMKPISAVLLRTTASLVVANRIIELGGRLPGLVPPTVSIEQESFGACSGEWVRGSGQPDSDLQELDESKVVLYLHGGGYFICSPVTHRPITWRLSAVTQRPVLALDYRQGPQHKLAESLADALDAYRALLDRGFAPEGIVLAGDSAGGHLALAMLLSLRDNGLPLPAAAICLSPWADLSDERKTANRWADPLLPAGRVEWMARRWTEGLDNRDPLVSPVFGDYTGLPPLMIVTSTTEVLREEAHRVAERARANGVPVRYEEWRKMPHVFALMADILPEARLVFPNMGRFVEAVEAAAKAAGGEVAA</sequence>
<dbReference type="OrthoDB" id="128186at2"/>
<dbReference type="PROSITE" id="PS01174">
    <property type="entry name" value="LIPASE_GDXG_SER"/>
    <property type="match status" value="1"/>
</dbReference>
<evidence type="ECO:0000313" key="5">
    <source>
        <dbReference type="EMBL" id="TKK85365.1"/>
    </source>
</evidence>
<comment type="caution">
    <text evidence="5">The sequence shown here is derived from an EMBL/GenBank/DDBJ whole genome shotgun (WGS) entry which is preliminary data.</text>
</comment>
<dbReference type="PANTHER" id="PTHR48081">
    <property type="entry name" value="AB HYDROLASE SUPERFAMILY PROTEIN C4A8.06C"/>
    <property type="match status" value="1"/>
</dbReference>